<evidence type="ECO:0000256" key="4">
    <source>
        <dbReference type="ARBA" id="ARBA00023157"/>
    </source>
</evidence>
<dbReference type="FunFam" id="2.10.25.160:FF:000001">
    <property type="entry name" value="Granulin precursor"/>
    <property type="match status" value="1"/>
</dbReference>
<feature type="domain" description="Granulins" evidence="7">
    <location>
        <begin position="691"/>
        <end position="704"/>
    </location>
</feature>
<dbReference type="OrthoDB" id="5854875at2759"/>
<keyword evidence="8" id="KW-1185">Reference proteome</keyword>
<dbReference type="Pfam" id="PF00396">
    <property type="entry name" value="Granulin"/>
    <property type="match status" value="8"/>
</dbReference>
<dbReference type="RefSeq" id="XP_028268541.1">
    <property type="nucleotide sequence ID" value="XM_028412740.1"/>
</dbReference>
<feature type="domain" description="Granulins" evidence="7">
    <location>
        <begin position="51"/>
        <end position="64"/>
    </location>
</feature>
<dbReference type="PROSITE" id="PS00799">
    <property type="entry name" value="GRANULINS"/>
    <property type="match status" value="8"/>
</dbReference>
<feature type="chain" id="PRO_5028326637" evidence="6">
    <location>
        <begin position="18"/>
        <end position="737"/>
    </location>
</feature>
<dbReference type="Proteomes" id="UP000515145">
    <property type="component" value="Chromosome 8"/>
</dbReference>
<dbReference type="SUPFAM" id="SSF57277">
    <property type="entry name" value="Granulin repeat"/>
    <property type="match status" value="6"/>
</dbReference>
<reference evidence="9" key="1">
    <citation type="submission" date="2025-08" db="UniProtKB">
        <authorList>
            <consortium name="RefSeq"/>
        </authorList>
    </citation>
    <scope>IDENTIFICATION</scope>
</reference>
<feature type="region of interest" description="Disordered" evidence="5">
    <location>
        <begin position="247"/>
        <end position="274"/>
    </location>
</feature>
<feature type="domain" description="Granulins" evidence="7">
    <location>
        <begin position="140"/>
        <end position="153"/>
    </location>
</feature>
<dbReference type="Gene3D" id="2.10.25.160">
    <property type="entry name" value="Granulin"/>
    <property type="match status" value="8"/>
</dbReference>
<dbReference type="GeneID" id="114440341"/>
<evidence type="ECO:0000256" key="6">
    <source>
        <dbReference type="SAM" id="SignalP"/>
    </source>
</evidence>
<evidence type="ECO:0000256" key="5">
    <source>
        <dbReference type="SAM" id="MobiDB-lite"/>
    </source>
</evidence>
<evidence type="ECO:0000256" key="3">
    <source>
        <dbReference type="ARBA" id="ARBA00022525"/>
    </source>
</evidence>
<dbReference type="InterPro" id="IPR000118">
    <property type="entry name" value="Granulin"/>
</dbReference>
<gene>
    <name evidence="9" type="primary">grna</name>
</gene>
<dbReference type="AlphaFoldDB" id="A0A6P7IT36"/>
<evidence type="ECO:0000256" key="1">
    <source>
        <dbReference type="ARBA" id="ARBA00004613"/>
    </source>
</evidence>
<comment type="subcellular location">
    <subcellularLocation>
        <location evidence="1">Secreted</location>
    </subcellularLocation>
</comment>
<keyword evidence="6" id="KW-0732">Signal</keyword>
<sequence length="737" mass="79758">MQKWVVICWAFLALVGADECPDGGRCEEGQTCCNSPTNGYECCPFDQAECCGDHMHCCPPGTLCDPATSSCVNSTMSMPWVERTSAGQPRLSKSFRMIKSYMGEEDDNICPDQSRCPAEFSCLRALTRFGCCPLSQGVPCSDGKHCCPEGHQCSDNSRSCIKKDVTTVLCSDGVSECPDGTTCCENSEGKWECCPLPKAVCCNDKLHCCPEGTTCDVEHSKCLSTSTKKVLPMWAKLPARIRAEWENQKEGEQVTAQPVNDPGTEKVPEATTANTLPPFDKEVNVSSVTKAAPGNDVPCDETVSCPDGTTCCKTKEGGWACCPLPEAVCCDDFIHCCPKGTTCNLSQGKCDSATCSVPWVVKIPVLPRQDVQAKNVPCDDTHACPDNNTCCKTKDGLWACCLLPKAVCCDDHEHCCPEGTTCDTTSLSCVGPSGSTPMQKKIPAFDNAANTTTATAAATAVTTDQTWATSQKQEEVTKEEDEEEESEEGEDKVQCDAHTSCPRYTTCCFMASTQKWGCCPLPKAVCCADGDHCCPSNYKCDESQTSCIKGEVVIPWYTKLPATTSIQANLSSVQCDGLNQCPEHTTCCKLTGEWGCCPLEKAVCCQDREHCCPQGYTCNIASMSCEKVIRLQLETVPLTPVYLPANTPLHSPSNHRDIPCDSQTSCQDDETCCKTSATTWGCCPSPNAVCCSDMKHCCPTGFTCTDVGSCTQNTGLNWLNWHNWHGFLPKKKRVLIV</sequence>
<evidence type="ECO:0000259" key="7">
    <source>
        <dbReference type="PROSITE" id="PS00799"/>
    </source>
</evidence>
<feature type="domain" description="Granulins" evidence="7">
    <location>
        <begin position="330"/>
        <end position="343"/>
    </location>
</feature>
<name>A0A6P7IT36_9TELE</name>
<feature type="region of interest" description="Disordered" evidence="5">
    <location>
        <begin position="460"/>
        <end position="491"/>
    </location>
</feature>
<keyword evidence="3" id="KW-0964">Secreted</keyword>
<feature type="domain" description="Granulins" evidence="7">
    <location>
        <begin position="527"/>
        <end position="540"/>
    </location>
</feature>
<feature type="signal peptide" evidence="6">
    <location>
        <begin position="1"/>
        <end position="17"/>
    </location>
</feature>
<dbReference type="InParanoid" id="A0A6P7IT36"/>
<feature type="domain" description="Granulins" evidence="7">
    <location>
        <begin position="605"/>
        <end position="618"/>
    </location>
</feature>
<evidence type="ECO:0000256" key="2">
    <source>
        <dbReference type="ARBA" id="ARBA00010093"/>
    </source>
</evidence>
<dbReference type="SMART" id="SM00277">
    <property type="entry name" value="GRAN"/>
    <property type="match status" value="8"/>
</dbReference>
<feature type="compositionally biased region" description="Acidic residues" evidence="5">
    <location>
        <begin position="477"/>
        <end position="490"/>
    </location>
</feature>
<dbReference type="GO" id="GO:0005576">
    <property type="term" value="C:extracellular region"/>
    <property type="evidence" value="ECO:0007669"/>
    <property type="project" value="UniProtKB-SubCell"/>
</dbReference>
<dbReference type="CTD" id="791524"/>
<dbReference type="PROSITE" id="PS00118">
    <property type="entry name" value="PA2_HIS"/>
    <property type="match status" value="1"/>
</dbReference>
<comment type="similarity">
    <text evidence="2">Belongs to the granulin family.</text>
</comment>
<dbReference type="PANTHER" id="PTHR12274:SF3">
    <property type="entry name" value="PROGRANULIN"/>
    <property type="match status" value="1"/>
</dbReference>
<dbReference type="InterPro" id="IPR037277">
    <property type="entry name" value="Granulin_sf"/>
</dbReference>
<dbReference type="InterPro" id="IPR033113">
    <property type="entry name" value="PLA2_histidine"/>
</dbReference>
<dbReference type="InterPro" id="IPR039036">
    <property type="entry name" value="Granulin_fam"/>
</dbReference>
<proteinExistence type="inferred from homology"/>
<feature type="compositionally biased region" description="Low complexity" evidence="5">
    <location>
        <begin position="460"/>
        <end position="469"/>
    </location>
</feature>
<organism evidence="8 9">
    <name type="scientific">Parambassis ranga</name>
    <name type="common">Indian glassy fish</name>
    <dbReference type="NCBI Taxonomy" id="210632"/>
    <lineage>
        <taxon>Eukaryota</taxon>
        <taxon>Metazoa</taxon>
        <taxon>Chordata</taxon>
        <taxon>Craniata</taxon>
        <taxon>Vertebrata</taxon>
        <taxon>Euteleostomi</taxon>
        <taxon>Actinopterygii</taxon>
        <taxon>Neopterygii</taxon>
        <taxon>Teleostei</taxon>
        <taxon>Neoteleostei</taxon>
        <taxon>Acanthomorphata</taxon>
        <taxon>Ovalentaria</taxon>
        <taxon>Ambassidae</taxon>
        <taxon>Parambassis</taxon>
    </lineage>
</organism>
<keyword evidence="4" id="KW-1015">Disulfide bond</keyword>
<feature type="domain" description="Granulins" evidence="7">
    <location>
        <begin position="409"/>
        <end position="422"/>
    </location>
</feature>
<evidence type="ECO:0000313" key="9">
    <source>
        <dbReference type="RefSeq" id="XP_028268541.1"/>
    </source>
</evidence>
<protein>
    <submittedName>
        <fullName evidence="9">Granulin a</fullName>
    </submittedName>
</protein>
<evidence type="ECO:0000313" key="8">
    <source>
        <dbReference type="Proteomes" id="UP000515145"/>
    </source>
</evidence>
<dbReference type="PANTHER" id="PTHR12274">
    <property type="entry name" value="GRANULIN"/>
    <property type="match status" value="1"/>
</dbReference>
<accession>A0A6P7IT36</accession>
<feature type="domain" description="Granulins" evidence="7">
    <location>
        <begin position="202"/>
        <end position="215"/>
    </location>
</feature>